<evidence type="ECO:0008006" key="4">
    <source>
        <dbReference type="Google" id="ProtNLM"/>
    </source>
</evidence>
<keyword evidence="3" id="KW-1185">Reference proteome</keyword>
<name>A0A7U0GBR8_9CAUD</name>
<feature type="transmembrane region" description="Helical" evidence="1">
    <location>
        <begin position="6"/>
        <end position="28"/>
    </location>
</feature>
<keyword evidence="1" id="KW-1133">Transmembrane helix</keyword>
<gene>
    <name evidence="2" type="ORF">vBKpMFBKp24_134</name>
</gene>
<feature type="transmembrane region" description="Helical" evidence="1">
    <location>
        <begin position="72"/>
        <end position="90"/>
    </location>
</feature>
<feature type="transmembrane region" description="Helical" evidence="1">
    <location>
        <begin position="48"/>
        <end position="66"/>
    </location>
</feature>
<evidence type="ECO:0000313" key="2">
    <source>
        <dbReference type="EMBL" id="QQV92296.1"/>
    </source>
</evidence>
<organism evidence="2 3">
    <name type="scientific">Klebsiella phage vB_KpM_FBKp24</name>
    <dbReference type="NCBI Taxonomy" id="2801834"/>
    <lineage>
        <taxon>Viruses</taxon>
        <taxon>Duplodnaviria</taxon>
        <taxon>Heunggongvirae</taxon>
        <taxon>Uroviricota</taxon>
        <taxon>Caudoviricetes</taxon>
        <taxon>Chimalliviridae</taxon>
        <taxon>Maaswegvirus</taxon>
        <taxon>Maaswegvirus Kp24</taxon>
    </lineage>
</organism>
<reference evidence="2 3" key="1">
    <citation type="submission" date="2020-12" db="EMBL/GenBank/DDBJ databases">
        <title>Genomic characterization of four novel bacteriophages infecting Klebsiella pneumoniae.</title>
        <authorList>
            <person name="Estrada Bonilla B."/>
            <person name="Costa A.R."/>
            <person name="van Rossum T."/>
            <person name="Hagedoorn S."/>
            <person name="Wallinga H."/>
            <person name="Xiao M."/>
            <person name="Song W."/>
            <person name="Haas P.-J."/>
            <person name="Nobrega F.L."/>
            <person name="Brouns S.J.J."/>
        </authorList>
    </citation>
    <scope>NUCLEOTIDE SEQUENCE [LARGE SCALE GENOMIC DNA]</scope>
</reference>
<keyword evidence="1" id="KW-0472">Membrane</keyword>
<dbReference type="Proteomes" id="UP000596381">
    <property type="component" value="Segment"/>
</dbReference>
<evidence type="ECO:0000256" key="1">
    <source>
        <dbReference type="SAM" id="Phobius"/>
    </source>
</evidence>
<accession>A0A7U0GBR8</accession>
<proteinExistence type="predicted"/>
<protein>
    <recommendedName>
        <fullName evidence="4">YtpI-like protein</fullName>
    </recommendedName>
</protein>
<dbReference type="EMBL" id="MW394391">
    <property type="protein sequence ID" value="QQV92296.1"/>
    <property type="molecule type" value="Genomic_DNA"/>
</dbReference>
<sequence length="104" mass="11506">MLTTLICVAIVLFGIVSLFLNGITVAFIRAGKKSTEEKYQKRSRNMIFINYAFLAILTIIGILGAVMVSVDFVAFVVIGLLNAVILTWAIKRESRVNVILEEAK</sequence>
<evidence type="ECO:0000313" key="3">
    <source>
        <dbReference type="Proteomes" id="UP000596381"/>
    </source>
</evidence>
<keyword evidence="1" id="KW-0812">Transmembrane</keyword>